<accession>A0ABW5JHU4</accession>
<evidence type="ECO:0000256" key="1">
    <source>
        <dbReference type="SAM" id="Phobius"/>
    </source>
</evidence>
<keyword evidence="1" id="KW-0472">Membrane</keyword>
<proteinExistence type="predicted"/>
<keyword evidence="1" id="KW-0812">Transmembrane</keyword>
<feature type="transmembrane region" description="Helical" evidence="1">
    <location>
        <begin position="103"/>
        <end position="121"/>
    </location>
</feature>
<keyword evidence="3" id="KW-1185">Reference proteome</keyword>
<evidence type="ECO:0000313" key="3">
    <source>
        <dbReference type="Proteomes" id="UP001597460"/>
    </source>
</evidence>
<dbReference type="Proteomes" id="UP001597460">
    <property type="component" value="Unassembled WGS sequence"/>
</dbReference>
<dbReference type="Pfam" id="PF10861">
    <property type="entry name" value="DUF2784"/>
    <property type="match status" value="1"/>
</dbReference>
<protein>
    <submittedName>
        <fullName evidence="2">DUF2784 domain-containing protein</fullName>
    </submittedName>
</protein>
<feature type="transmembrane region" description="Helical" evidence="1">
    <location>
        <begin position="12"/>
        <end position="31"/>
    </location>
</feature>
<comment type="caution">
    <text evidence="2">The sequence shown here is derived from an EMBL/GenBank/DDBJ whole genome shotgun (WGS) entry which is preliminary data.</text>
</comment>
<keyword evidence="1" id="KW-1133">Transmembrane helix</keyword>
<reference evidence="3" key="1">
    <citation type="journal article" date="2019" name="Int. J. Syst. Evol. Microbiol.">
        <title>The Global Catalogue of Microorganisms (GCM) 10K type strain sequencing project: providing services to taxonomists for standard genome sequencing and annotation.</title>
        <authorList>
            <consortium name="The Broad Institute Genomics Platform"/>
            <consortium name="The Broad Institute Genome Sequencing Center for Infectious Disease"/>
            <person name="Wu L."/>
            <person name="Ma J."/>
        </authorList>
    </citation>
    <scope>NUCLEOTIDE SEQUENCE [LARGE SCALE GENOMIC DNA]</scope>
    <source>
        <strain evidence="3">KCTC 52042</strain>
    </source>
</reference>
<dbReference type="InterPro" id="IPR021218">
    <property type="entry name" value="DUF2784"/>
</dbReference>
<dbReference type="EMBL" id="JBHULI010000002">
    <property type="protein sequence ID" value="MFD2531310.1"/>
    <property type="molecule type" value="Genomic_DNA"/>
</dbReference>
<feature type="transmembrane region" description="Helical" evidence="1">
    <location>
        <begin position="38"/>
        <end position="58"/>
    </location>
</feature>
<evidence type="ECO:0000313" key="2">
    <source>
        <dbReference type="EMBL" id="MFD2531310.1"/>
    </source>
</evidence>
<gene>
    <name evidence="2" type="ORF">ACFSVN_02500</name>
</gene>
<name>A0ABW5JHU4_9BACT</name>
<dbReference type="RefSeq" id="WP_390298107.1">
    <property type="nucleotide sequence ID" value="NZ_JBHULI010000002.1"/>
</dbReference>
<sequence length="132" mass="15245">MDDQTTLLIFDYAFVAFHFSLVVFILTGWIWKKTRRLHLYVISATIFSWVGLGAIYGLGYCPCTDWHWQVKRALGETGLPASYIKYYLDQVFGFSWEPFTVDVLVAVLGIGAFLVSVIMNFRDWQTQKTGRE</sequence>
<organism evidence="2 3">
    <name type="scientific">Gracilimonas halophila</name>
    <dbReference type="NCBI Taxonomy" id="1834464"/>
    <lineage>
        <taxon>Bacteria</taxon>
        <taxon>Pseudomonadati</taxon>
        <taxon>Balneolota</taxon>
        <taxon>Balneolia</taxon>
        <taxon>Balneolales</taxon>
        <taxon>Balneolaceae</taxon>
        <taxon>Gracilimonas</taxon>
    </lineage>
</organism>